<organism evidence="4 5">
    <name type="scientific">Sinomicrobium weinanense</name>
    <dbReference type="NCBI Taxonomy" id="2842200"/>
    <lineage>
        <taxon>Bacteria</taxon>
        <taxon>Pseudomonadati</taxon>
        <taxon>Bacteroidota</taxon>
        <taxon>Flavobacteriia</taxon>
        <taxon>Flavobacteriales</taxon>
        <taxon>Flavobacteriaceae</taxon>
        <taxon>Sinomicrobium</taxon>
    </lineage>
</organism>
<keyword evidence="2" id="KW-0472">Membrane</keyword>
<dbReference type="SUPFAM" id="SSF50998">
    <property type="entry name" value="Quinoprotein alcohol dehydrogenase-like"/>
    <property type="match status" value="1"/>
</dbReference>
<keyword evidence="1" id="KW-0175">Coiled coil</keyword>
<dbReference type="AlphaFoldDB" id="A0A926JT45"/>
<dbReference type="InterPro" id="IPR011047">
    <property type="entry name" value="Quinoprotein_ADH-like_sf"/>
</dbReference>
<keyword evidence="5" id="KW-1185">Reference proteome</keyword>
<comment type="caution">
    <text evidence="4">The sequence shown here is derived from an EMBL/GenBank/DDBJ whole genome shotgun (WGS) entry which is preliminary data.</text>
</comment>
<dbReference type="Gene3D" id="2.60.40.10">
    <property type="entry name" value="Immunoglobulins"/>
    <property type="match status" value="1"/>
</dbReference>
<dbReference type="EMBL" id="JACVDC010000043">
    <property type="protein sequence ID" value="MBC9797008.1"/>
    <property type="molecule type" value="Genomic_DNA"/>
</dbReference>
<evidence type="ECO:0000313" key="4">
    <source>
        <dbReference type="EMBL" id="MBC9797008.1"/>
    </source>
</evidence>
<feature type="coiled-coil region" evidence="1">
    <location>
        <begin position="753"/>
        <end position="813"/>
    </location>
</feature>
<evidence type="ECO:0000256" key="2">
    <source>
        <dbReference type="SAM" id="Phobius"/>
    </source>
</evidence>
<evidence type="ECO:0000256" key="1">
    <source>
        <dbReference type="SAM" id="Coils"/>
    </source>
</evidence>
<dbReference type="SMART" id="SM00421">
    <property type="entry name" value="HTH_LUXR"/>
    <property type="match status" value="1"/>
</dbReference>
<dbReference type="InterPro" id="IPR000792">
    <property type="entry name" value="Tscrpt_reg_LuxR_C"/>
</dbReference>
<dbReference type="Gene3D" id="2.130.10.10">
    <property type="entry name" value="YVTN repeat-like/Quinoprotein amine dehydrogenase"/>
    <property type="match status" value="1"/>
</dbReference>
<dbReference type="Proteomes" id="UP000653730">
    <property type="component" value="Unassembled WGS sequence"/>
</dbReference>
<dbReference type="RefSeq" id="WP_187966148.1">
    <property type="nucleotide sequence ID" value="NZ_JACVDC010000043.1"/>
</dbReference>
<gene>
    <name evidence="4" type="ORF">IBL28_13600</name>
</gene>
<dbReference type="InterPro" id="IPR015943">
    <property type="entry name" value="WD40/YVTN_repeat-like_dom_sf"/>
</dbReference>
<dbReference type="SUPFAM" id="SSF46894">
    <property type="entry name" value="C-terminal effector domain of the bipartite response regulators"/>
    <property type="match status" value="1"/>
</dbReference>
<keyword evidence="2" id="KW-1133">Transmembrane helix</keyword>
<proteinExistence type="predicted"/>
<reference evidence="4 5" key="1">
    <citation type="submission" date="2020-09" db="EMBL/GenBank/DDBJ databases">
        <title>Sinomicrobium weinanense sp. nov., a halophilic bacteria isolated from saline-alkali soil.</title>
        <authorList>
            <person name="Wu P."/>
            <person name="Ren H."/>
            <person name="Mei Y."/>
            <person name="Liang Y."/>
            <person name="Chen Z."/>
        </authorList>
    </citation>
    <scope>NUCLEOTIDE SEQUENCE [LARGE SCALE GENOMIC DNA]</scope>
    <source>
        <strain evidence="4 5">FJxs</strain>
    </source>
</reference>
<evidence type="ECO:0000313" key="5">
    <source>
        <dbReference type="Proteomes" id="UP000653730"/>
    </source>
</evidence>
<dbReference type="Gene3D" id="1.10.10.10">
    <property type="entry name" value="Winged helix-like DNA-binding domain superfamily/Winged helix DNA-binding domain"/>
    <property type="match status" value="1"/>
</dbReference>
<keyword evidence="2" id="KW-0812">Transmembrane</keyword>
<feature type="domain" description="HTH luxR-type" evidence="3">
    <location>
        <begin position="859"/>
        <end position="916"/>
    </location>
</feature>
<accession>A0A926JT45</accession>
<sequence length="919" mass="107334">MLQHVTAYFLFFAWLVLGIGKVCSQQAVLPVTNFSVNDYEAANQNWDIATNDQGLTFVANHQGLLVFNGQHWKLYTLPNRTIIRSVFCDGNRVYTGSYEEFGYWEKNDFGDYEYTSLTSHIDPAHKFKNEEFWEIIRWGKNIVFRSFSTVYIYNGEKITVLNPGFIITKIASYQQELILGKNNGEVYRYTEQGNIALLEGTDEIDDPIADLVVNGDELIIGTKSQGCFSYDFRYPGLKKWDDAINGSLKAYELNKIHLLGKNRVVFGTIKNGVIIYHRETGATKYINRHLGLQNNTVLGLDIRGDNLWLALDMGVDAIKVNSEFSFYKEGSGELGTVYDIAFYNNTIYMGSNTGVYYFRGDELVFLENSQGHVWDLEVVGGRLLCGHNTGTYDISNNSFEKISSFSGGYRIRKVPGKENTYIQCTYIGLTLFVYRGGKWEVSPVKGIGFPIDNIVFENRHSIWASHPYKGFFRIKLSNDYRNATVEREFSNSKLKDFRTQVFRVGNDIALYNSGNWYTYNPVKDHLEEFIPFEKYTGKKLLFQDQGHYWFTDTGKNGIIYTDLARDTVIAQKELVRRLTPLFEKVVKKNDSLYYFTLNDGFAEFNLYKYRKRQNRPLTDTVQITRVETNYTPYAFSQNPGIPFKNARSIRFSMYYPNHFRQDFSYRLSGSMAQEGRVENGTLLLQNLTYGTYDLEVWPVSLGPESPAALRYSFRIHPPWYLSVPMKIVYLLIFLAGVYFLFWWNKKLIRDHQRKLTRRMYQEKQRKLEILERENLEKEVKMKQKELMNSTLMISKKNELILEIQNELRRIRNNNVNEYRVKSLISKTTEAIHNQEDWQVFETNFNELHDDFFKRLVQRYPKLTTKDMKLCGYLKMNLTSKEIAPLMGITLRGVEIHRYRLRKKLGLDKDQDLVKFLMVI</sequence>
<dbReference type="GO" id="GO:0003677">
    <property type="term" value="F:DNA binding"/>
    <property type="evidence" value="ECO:0007669"/>
    <property type="project" value="InterPro"/>
</dbReference>
<dbReference type="InterPro" id="IPR036388">
    <property type="entry name" value="WH-like_DNA-bd_sf"/>
</dbReference>
<name>A0A926JT45_9FLAO</name>
<dbReference type="InterPro" id="IPR016032">
    <property type="entry name" value="Sig_transdc_resp-reg_C-effctor"/>
</dbReference>
<dbReference type="InterPro" id="IPR013783">
    <property type="entry name" value="Ig-like_fold"/>
</dbReference>
<evidence type="ECO:0000259" key="3">
    <source>
        <dbReference type="SMART" id="SM00421"/>
    </source>
</evidence>
<feature type="transmembrane region" description="Helical" evidence="2">
    <location>
        <begin position="719"/>
        <end position="743"/>
    </location>
</feature>
<dbReference type="GO" id="GO:0006355">
    <property type="term" value="P:regulation of DNA-templated transcription"/>
    <property type="evidence" value="ECO:0007669"/>
    <property type="project" value="InterPro"/>
</dbReference>
<protein>
    <submittedName>
        <fullName evidence="4">Two component regulator three Y domain-containing protein</fullName>
    </submittedName>
</protein>